<reference evidence="10" key="1">
    <citation type="journal article" date="2019" name="Int. J. Syst. Evol. Microbiol.">
        <title>The Global Catalogue of Microorganisms (GCM) 10K type strain sequencing project: providing services to taxonomists for standard genome sequencing and annotation.</title>
        <authorList>
            <consortium name="The Broad Institute Genomics Platform"/>
            <consortium name="The Broad Institute Genome Sequencing Center for Infectious Disease"/>
            <person name="Wu L."/>
            <person name="Ma J."/>
        </authorList>
    </citation>
    <scope>NUCLEOTIDE SEQUENCE [LARGE SCALE GENOMIC DNA]</scope>
    <source>
        <strain evidence="10">JCM 11136</strain>
    </source>
</reference>
<evidence type="ECO:0000313" key="10">
    <source>
        <dbReference type="Proteomes" id="UP001501578"/>
    </source>
</evidence>
<feature type="transmembrane region" description="Helical" evidence="7">
    <location>
        <begin position="64"/>
        <end position="86"/>
    </location>
</feature>
<keyword evidence="5 7" id="KW-1133">Transmembrane helix</keyword>
<comment type="subcellular location">
    <subcellularLocation>
        <location evidence="1 7">Cell membrane</location>
        <topology evidence="1 7">Multi-pass membrane protein</topology>
    </subcellularLocation>
</comment>
<dbReference type="PROSITE" id="PS50928">
    <property type="entry name" value="ABC_TM1"/>
    <property type="match status" value="1"/>
</dbReference>
<evidence type="ECO:0000256" key="7">
    <source>
        <dbReference type="RuleBase" id="RU363032"/>
    </source>
</evidence>
<proteinExistence type="inferred from homology"/>
<name>A0ABP3ZYQ1_9ACTN</name>
<evidence type="ECO:0000256" key="4">
    <source>
        <dbReference type="ARBA" id="ARBA00022692"/>
    </source>
</evidence>
<keyword evidence="3" id="KW-1003">Cell membrane</keyword>
<dbReference type="Gene3D" id="1.10.3720.10">
    <property type="entry name" value="MetI-like"/>
    <property type="match status" value="1"/>
</dbReference>
<dbReference type="CDD" id="cd06261">
    <property type="entry name" value="TM_PBP2"/>
    <property type="match status" value="1"/>
</dbReference>
<evidence type="ECO:0000256" key="5">
    <source>
        <dbReference type="ARBA" id="ARBA00022989"/>
    </source>
</evidence>
<dbReference type="SUPFAM" id="SSF161098">
    <property type="entry name" value="MetI-like"/>
    <property type="match status" value="1"/>
</dbReference>
<accession>A0ABP3ZYQ1</accession>
<dbReference type="EMBL" id="BAAAHQ010000014">
    <property type="protein sequence ID" value="GAA0928036.1"/>
    <property type="molecule type" value="Genomic_DNA"/>
</dbReference>
<dbReference type="Pfam" id="PF00528">
    <property type="entry name" value="BPD_transp_1"/>
    <property type="match status" value="1"/>
</dbReference>
<keyword evidence="2 7" id="KW-0813">Transport</keyword>
<dbReference type="Proteomes" id="UP001501578">
    <property type="component" value="Unassembled WGS sequence"/>
</dbReference>
<feature type="transmembrane region" description="Helical" evidence="7">
    <location>
        <begin position="9"/>
        <end position="27"/>
    </location>
</feature>
<keyword evidence="10" id="KW-1185">Reference proteome</keyword>
<dbReference type="PANTHER" id="PTHR30151:SF0">
    <property type="entry name" value="ABC TRANSPORTER PERMEASE PROTEIN MJ0413-RELATED"/>
    <property type="match status" value="1"/>
</dbReference>
<evidence type="ECO:0000256" key="1">
    <source>
        <dbReference type="ARBA" id="ARBA00004651"/>
    </source>
</evidence>
<comment type="caution">
    <text evidence="9">The sequence shown here is derived from an EMBL/GenBank/DDBJ whole genome shotgun (WGS) entry which is preliminary data.</text>
</comment>
<evidence type="ECO:0000313" key="9">
    <source>
        <dbReference type="EMBL" id="GAA0928036.1"/>
    </source>
</evidence>
<protein>
    <submittedName>
        <fullName evidence="9">ABC transporter permease</fullName>
    </submittedName>
</protein>
<feature type="transmembrane region" description="Helical" evidence="7">
    <location>
        <begin position="222"/>
        <end position="243"/>
    </location>
</feature>
<dbReference type="PANTHER" id="PTHR30151">
    <property type="entry name" value="ALKANE SULFONATE ABC TRANSPORTER-RELATED, MEMBRANE SUBUNIT"/>
    <property type="match status" value="1"/>
</dbReference>
<gene>
    <name evidence="9" type="ORF">GCM10009560_30880</name>
</gene>
<feature type="transmembrane region" description="Helical" evidence="7">
    <location>
        <begin position="166"/>
        <end position="195"/>
    </location>
</feature>
<dbReference type="InterPro" id="IPR035906">
    <property type="entry name" value="MetI-like_sf"/>
</dbReference>
<dbReference type="InterPro" id="IPR000515">
    <property type="entry name" value="MetI-like"/>
</dbReference>
<feature type="domain" description="ABC transmembrane type-1" evidence="8">
    <location>
        <begin position="60"/>
        <end position="242"/>
    </location>
</feature>
<evidence type="ECO:0000256" key="6">
    <source>
        <dbReference type="ARBA" id="ARBA00023136"/>
    </source>
</evidence>
<keyword evidence="4 7" id="KW-0812">Transmembrane</keyword>
<evidence type="ECO:0000256" key="2">
    <source>
        <dbReference type="ARBA" id="ARBA00022448"/>
    </source>
</evidence>
<organism evidence="9 10">
    <name type="scientific">Nonomuraea longicatena</name>
    <dbReference type="NCBI Taxonomy" id="83682"/>
    <lineage>
        <taxon>Bacteria</taxon>
        <taxon>Bacillati</taxon>
        <taxon>Actinomycetota</taxon>
        <taxon>Actinomycetes</taxon>
        <taxon>Streptosporangiales</taxon>
        <taxon>Streptosporangiaceae</taxon>
        <taxon>Nonomuraea</taxon>
    </lineage>
</organism>
<keyword evidence="6 7" id="KW-0472">Membrane</keyword>
<comment type="similarity">
    <text evidence="7">Belongs to the binding-protein-dependent transport system permease family.</text>
</comment>
<sequence length="261" mass="27333">MRRLYESKIFCGITGVVGILIVAEIAGRSGLIPPSAFPLASTVLTDAAGLAADPDFLLDVGVTFLGWAAGLVITVLVAVPLGLLLGSVPPVERALRPFVEFMRPIPSVALIPLAAFLFSDFLELKVAMIVYASTWPILINTMYGLKEVDPVAKETLRSFGFGRMAVLMRVSLPSTAPFIATGIRVAAGIALILAVSTEFLTGGSEGIGTFIILAGSSPDGTALTVAATVWAGLLGLAVNALFVKAERRAFHWHAAKIGVQT</sequence>
<evidence type="ECO:0000256" key="3">
    <source>
        <dbReference type="ARBA" id="ARBA00022475"/>
    </source>
</evidence>
<dbReference type="RefSeq" id="WP_343950535.1">
    <property type="nucleotide sequence ID" value="NZ_BAAAHQ010000014.1"/>
</dbReference>
<evidence type="ECO:0000259" key="8">
    <source>
        <dbReference type="PROSITE" id="PS50928"/>
    </source>
</evidence>